<comment type="similarity">
    <text evidence="2">Belongs to the histone deacetylase family. HD type 2 subfamily.</text>
</comment>
<comment type="subcellular location">
    <subcellularLocation>
        <location evidence="1">Nucleus</location>
    </subcellularLocation>
</comment>
<dbReference type="Gene3D" id="3.40.800.20">
    <property type="entry name" value="Histone deacetylase domain"/>
    <property type="match status" value="1"/>
</dbReference>
<accession>A0A4D9D185</accession>
<dbReference type="GO" id="GO:0005737">
    <property type="term" value="C:cytoplasm"/>
    <property type="evidence" value="ECO:0007669"/>
    <property type="project" value="TreeGrafter"/>
</dbReference>
<feature type="compositionally biased region" description="Basic residues" evidence="10">
    <location>
        <begin position="423"/>
        <end position="437"/>
    </location>
</feature>
<evidence type="ECO:0000259" key="11">
    <source>
        <dbReference type="Pfam" id="PF00850"/>
    </source>
</evidence>
<keyword evidence="4" id="KW-0678">Repressor</keyword>
<dbReference type="PANTHER" id="PTHR10625">
    <property type="entry name" value="HISTONE DEACETYLASE HDAC1-RELATED"/>
    <property type="match status" value="1"/>
</dbReference>
<keyword evidence="8" id="KW-0804">Transcription</keyword>
<dbReference type="GO" id="GO:0000118">
    <property type="term" value="C:histone deacetylase complex"/>
    <property type="evidence" value="ECO:0007669"/>
    <property type="project" value="TreeGrafter"/>
</dbReference>
<gene>
    <name evidence="12" type="ORF">NSK_002961</name>
</gene>
<keyword evidence="7" id="KW-0805">Transcription regulation</keyword>
<organism evidence="12 13">
    <name type="scientific">Nannochloropsis salina CCMP1776</name>
    <dbReference type="NCBI Taxonomy" id="1027361"/>
    <lineage>
        <taxon>Eukaryota</taxon>
        <taxon>Sar</taxon>
        <taxon>Stramenopiles</taxon>
        <taxon>Ochrophyta</taxon>
        <taxon>Eustigmatophyceae</taxon>
        <taxon>Eustigmatales</taxon>
        <taxon>Monodopsidaceae</taxon>
        <taxon>Microchloropsis</taxon>
        <taxon>Microchloropsis salina</taxon>
    </lineage>
</organism>
<dbReference type="InterPro" id="IPR023801">
    <property type="entry name" value="His_deacetylse_dom"/>
</dbReference>
<dbReference type="PRINTS" id="PR01270">
    <property type="entry name" value="HDASUPER"/>
</dbReference>
<evidence type="ECO:0000256" key="6">
    <source>
        <dbReference type="ARBA" id="ARBA00022853"/>
    </source>
</evidence>
<evidence type="ECO:0000256" key="3">
    <source>
        <dbReference type="ARBA" id="ARBA00012111"/>
    </source>
</evidence>
<evidence type="ECO:0000256" key="1">
    <source>
        <dbReference type="ARBA" id="ARBA00004123"/>
    </source>
</evidence>
<evidence type="ECO:0000256" key="9">
    <source>
        <dbReference type="ARBA" id="ARBA00023242"/>
    </source>
</evidence>
<dbReference type="Pfam" id="PF00850">
    <property type="entry name" value="Hist_deacetyl"/>
    <property type="match status" value="1"/>
</dbReference>
<name>A0A4D9D185_9STRA</name>
<reference evidence="12 13" key="1">
    <citation type="submission" date="2019-01" db="EMBL/GenBank/DDBJ databases">
        <title>Nuclear Genome Assembly of the Microalgal Biofuel strain Nannochloropsis salina CCMP1776.</title>
        <authorList>
            <person name="Hovde B."/>
        </authorList>
    </citation>
    <scope>NUCLEOTIDE SEQUENCE [LARGE SCALE GENOMIC DNA]</scope>
    <source>
        <strain evidence="12 13">CCMP1776</strain>
    </source>
</reference>
<evidence type="ECO:0000256" key="8">
    <source>
        <dbReference type="ARBA" id="ARBA00023163"/>
    </source>
</evidence>
<evidence type="ECO:0000256" key="4">
    <source>
        <dbReference type="ARBA" id="ARBA00022491"/>
    </source>
</evidence>
<dbReference type="InterPro" id="IPR037138">
    <property type="entry name" value="His_deacetylse_dom_sf"/>
</dbReference>
<sequence>MNTSPELIPWEARLDALMPGGKADLAWLRSTFGPMRKAGWKDREKGKDPLSNCIFYTPEGERKRILALPIEEGREYFKSKEDYLTFVTKRMIAYFDAKEKRPGRPSQNCMTPVPDRASDCVVMGPAPFEKAKFKTFWPARVATEQEALEFRKKHGMRGRKEEQMVVLVFLCVGGHHVLTSVKQDACRRVTLEELDYMVDLWFNGGEKLQAGVTLGQPLRTTQLGLEFVAGLLYAQAFARLGREDVSVERPVRNEARVTAFIAGQLNNPWEACSVEDAAHERVYSQDFPGLRDCDQCFASQQDCTAPKILGMALHYLKHRVEYALPHPLPVQHGAMRAEEGPCVGKRKFQEHPASLDTDRIADMEDAYMSSQATETKHMDVLTASAPIFLPSPAASLDQACQKMGSCSGSLLSSSVQTPSTHGTKARKGRERRTHRSVAARPPPSPVLSPPRSIPLPCVEEPPNLDAAVSSFRCAWSTLRSQASSLATNVPACWTEEPVSVKAVESVVLPQLLARCEAKELDVDRDLTFAHQVVRHAMEEIQVLGLKVRKAKRNEMEKIKADFRRALVDIGTEAYAGLVAFEQGAAARDVMILVLAQKEEEAAQVQRKSFKDNQTNDGGGPTIGVEKGCVHGETKDHAKHHTANLEADLMQMKELLSNLVSSTGKLMMRQTVASYEHKLREALALDERTSHGLEPLLGNQDARVTPGPIEASNGSLEEKAWLAERLTPLVERLENVGSLALAHDAQLDDAVRLCIVQWGALRCQLLRHGDLGRGGKKKTLLLYDIRCANHKVPEAHVEQPQRFLHAAAAMRQLMQSNPEAFALQTEITADYFPLWRGPQEGYRDEILRVHTAAHLDGIRIRCEAAGSDITRLSAPPRVAAATVRVQAWLNKHKNGSVGSNADASSSSRPLLRSTATDSYSSAPLLGVGLGECAPGHLYHHPFLITQSPRKAASGGEKEKEEVDGDTFGNKESFVAASVGFAGTLQAVDAVIQGRAGNAFVACRPPGHHVGRNGKPILNCDADEKAQDVGWGFCFLNYVAGAALHAVERWGLSRVSVVDIDLHHGNGTEEILSLHRNTAFQFISVHAAGIFPYTGEASRARWPRVVNLPLSPPLTPHKYRKVWCKVDEAVDAFGPELILLSAGHDAHWNDPIGSKEFVGGGKNTVAPIGRLSSDDYFDIVSRVVNLANRHSMGRLVAVMEGGYCCRPPNTRSARAASSAGISRYLQDHEEAVDGGEYDAIDPATVESETIRDCVAATCRALAGLACRDEHRVEEATIRPKDKKQIDMGVAVGPYGIPSATSFSV</sequence>
<dbReference type="EC" id="3.5.1.98" evidence="3"/>
<keyword evidence="6" id="KW-0156">Chromatin regulator</keyword>
<evidence type="ECO:0000313" key="12">
    <source>
        <dbReference type="EMBL" id="TFJ85451.1"/>
    </source>
</evidence>
<evidence type="ECO:0000256" key="7">
    <source>
        <dbReference type="ARBA" id="ARBA00023015"/>
    </source>
</evidence>
<evidence type="ECO:0000256" key="10">
    <source>
        <dbReference type="SAM" id="MobiDB-lite"/>
    </source>
</evidence>
<evidence type="ECO:0000256" key="5">
    <source>
        <dbReference type="ARBA" id="ARBA00022801"/>
    </source>
</evidence>
<feature type="domain" description="Histone deacetylase" evidence="11">
    <location>
        <begin position="795"/>
        <end position="1203"/>
    </location>
</feature>
<dbReference type="InterPro" id="IPR000286">
    <property type="entry name" value="HDACs"/>
</dbReference>
<dbReference type="PANTHER" id="PTHR10625:SF5">
    <property type="entry name" value="HISTONE DEACETYLASE"/>
    <property type="match status" value="1"/>
</dbReference>
<feature type="region of interest" description="Disordered" evidence="10">
    <location>
        <begin position="409"/>
        <end position="452"/>
    </location>
</feature>
<keyword evidence="5" id="KW-0378">Hydrolase</keyword>
<feature type="compositionally biased region" description="Pro residues" evidence="10">
    <location>
        <begin position="440"/>
        <end position="452"/>
    </location>
</feature>
<keyword evidence="13" id="KW-1185">Reference proteome</keyword>
<comment type="caution">
    <text evidence="12">The sequence shown here is derived from an EMBL/GenBank/DDBJ whole genome shotgun (WGS) entry which is preliminary data.</text>
</comment>
<dbReference type="GO" id="GO:0040029">
    <property type="term" value="P:epigenetic regulation of gene expression"/>
    <property type="evidence" value="ECO:0007669"/>
    <property type="project" value="TreeGrafter"/>
</dbReference>
<dbReference type="InterPro" id="IPR023696">
    <property type="entry name" value="Ureohydrolase_dom_sf"/>
</dbReference>
<dbReference type="EMBL" id="SDOX01000011">
    <property type="protein sequence ID" value="TFJ85451.1"/>
    <property type="molecule type" value="Genomic_DNA"/>
</dbReference>
<proteinExistence type="inferred from homology"/>
<dbReference type="OrthoDB" id="424012at2759"/>
<evidence type="ECO:0000256" key="2">
    <source>
        <dbReference type="ARBA" id="ARBA00007738"/>
    </source>
</evidence>
<keyword evidence="9" id="KW-0539">Nucleus</keyword>
<dbReference type="Proteomes" id="UP000355283">
    <property type="component" value="Unassembled WGS sequence"/>
</dbReference>
<protein>
    <recommendedName>
        <fullName evidence="3">histone deacetylase</fullName>
        <ecNumber evidence="3">3.5.1.98</ecNumber>
    </recommendedName>
</protein>
<dbReference type="SUPFAM" id="SSF52768">
    <property type="entry name" value="Arginase/deacetylase"/>
    <property type="match status" value="1"/>
</dbReference>
<dbReference type="GO" id="GO:0141221">
    <property type="term" value="F:histone deacetylase activity, hydrolytic mechanism"/>
    <property type="evidence" value="ECO:0007669"/>
    <property type="project" value="UniProtKB-EC"/>
</dbReference>
<evidence type="ECO:0000313" key="13">
    <source>
        <dbReference type="Proteomes" id="UP000355283"/>
    </source>
</evidence>